<keyword evidence="5 9" id="KW-0489">Methyltransferase</keyword>
<dbReference type="InterPro" id="IPR013216">
    <property type="entry name" value="Methyltransf_11"/>
</dbReference>
<dbReference type="Gene3D" id="3.40.50.150">
    <property type="entry name" value="Vaccinia Virus protein VP39"/>
    <property type="match status" value="1"/>
</dbReference>
<feature type="domain" description="Methyltransferase type 11" evidence="10">
    <location>
        <begin position="54"/>
        <end position="143"/>
    </location>
</feature>
<dbReference type="GO" id="GO:0009102">
    <property type="term" value="P:biotin biosynthetic process"/>
    <property type="evidence" value="ECO:0007669"/>
    <property type="project" value="UniProtKB-UniRule"/>
</dbReference>
<reference evidence="12" key="1">
    <citation type="submission" date="2017-01" db="EMBL/GenBank/DDBJ databases">
        <authorList>
            <person name="Wolfgang W.J."/>
            <person name="Cole J."/>
            <person name="Wroblewski D."/>
            <person name="Mcginnis J."/>
            <person name="Musser K.A."/>
        </authorList>
    </citation>
    <scope>NUCLEOTIDE SEQUENCE [LARGE SCALE GENOMIC DNA]</scope>
    <source>
        <strain evidence="12">DSM 19151</strain>
    </source>
</reference>
<evidence type="ECO:0000313" key="12">
    <source>
        <dbReference type="Proteomes" id="UP000193118"/>
    </source>
</evidence>
<dbReference type="SUPFAM" id="SSF53335">
    <property type="entry name" value="S-adenosyl-L-methionine-dependent methyltransferases"/>
    <property type="match status" value="1"/>
</dbReference>
<evidence type="ECO:0000256" key="3">
    <source>
        <dbReference type="ARBA" id="ARBA00008361"/>
    </source>
</evidence>
<comment type="function">
    <text evidence="9">Converts the free carboxyl group of a malonyl-thioester to its methyl ester by transfer of a methyl group from S-adenosyl-L-methionine (SAM). It allows to synthesize pimeloyl-ACP via the fatty acid synthetic pathway.</text>
</comment>
<dbReference type="InterPro" id="IPR029063">
    <property type="entry name" value="SAM-dependent_MTases_sf"/>
</dbReference>
<dbReference type="AlphaFoldDB" id="A0A1X3DFW5"/>
<dbReference type="NCBIfam" id="TIGR02072">
    <property type="entry name" value="BioC"/>
    <property type="match status" value="1"/>
</dbReference>
<gene>
    <name evidence="9" type="primary">bioC</name>
    <name evidence="11" type="ORF">BWD09_00770</name>
</gene>
<dbReference type="OrthoDB" id="9760689at2"/>
<dbReference type="GO" id="GO:0102130">
    <property type="term" value="F:malonyl-CoA methyltransferase activity"/>
    <property type="evidence" value="ECO:0007669"/>
    <property type="project" value="UniProtKB-EC"/>
</dbReference>
<dbReference type="GO" id="GO:0010340">
    <property type="term" value="F:carboxyl-O-methyltransferase activity"/>
    <property type="evidence" value="ECO:0007669"/>
    <property type="project" value="UniProtKB-UniRule"/>
</dbReference>
<evidence type="ECO:0000256" key="6">
    <source>
        <dbReference type="ARBA" id="ARBA00022679"/>
    </source>
</evidence>
<dbReference type="STRING" id="194197.BWD09_00770"/>
<keyword evidence="6 9" id="KW-0808">Transferase</keyword>
<organism evidence="11 12">
    <name type="scientific">Neisseria dentiae</name>
    <dbReference type="NCBI Taxonomy" id="194197"/>
    <lineage>
        <taxon>Bacteria</taxon>
        <taxon>Pseudomonadati</taxon>
        <taxon>Pseudomonadota</taxon>
        <taxon>Betaproteobacteria</taxon>
        <taxon>Neisseriales</taxon>
        <taxon>Neisseriaceae</taxon>
        <taxon>Neisseria</taxon>
    </lineage>
</organism>
<dbReference type="Pfam" id="PF08241">
    <property type="entry name" value="Methyltransf_11"/>
    <property type="match status" value="1"/>
</dbReference>
<dbReference type="Proteomes" id="UP000193118">
    <property type="component" value="Unassembled WGS sequence"/>
</dbReference>
<dbReference type="GO" id="GO:0008757">
    <property type="term" value="F:S-adenosylmethionine-dependent methyltransferase activity"/>
    <property type="evidence" value="ECO:0007669"/>
    <property type="project" value="InterPro"/>
</dbReference>
<dbReference type="RefSeq" id="WP_085364831.1">
    <property type="nucleotide sequence ID" value="NZ_CP059570.1"/>
</dbReference>
<dbReference type="InterPro" id="IPR011814">
    <property type="entry name" value="BioC"/>
</dbReference>
<dbReference type="GO" id="GO:0032259">
    <property type="term" value="P:methylation"/>
    <property type="evidence" value="ECO:0007669"/>
    <property type="project" value="UniProtKB-KW"/>
</dbReference>
<evidence type="ECO:0000313" key="11">
    <source>
        <dbReference type="EMBL" id="OSI18823.1"/>
    </source>
</evidence>
<dbReference type="GeneID" id="94580586"/>
<sequence>MPSETPHKQQIARAFSQAAATYDTAAVLQREVGSRLLAMLEARFSDGLRGKTILDIGAGSGWFGKEMQARGATVIALDLAEGMLRHTARHRRAAFCLLADAERLPLADNSVDACFSSLAVQWCDLSAAAAEMRRVTRNGGTVAAATVVEGSLHQLGGAWRAADSDAHTNPFLGEAEIRRAFGCFAHTQTETRTHTQTFADLQDLLGSLKNIGANHVGNRENKGLTGKRRWQRFCAAYEALRRPDGLLPLDYRIAYILAGD</sequence>
<evidence type="ECO:0000256" key="8">
    <source>
        <dbReference type="ARBA" id="ARBA00022756"/>
    </source>
</evidence>
<dbReference type="CDD" id="cd02440">
    <property type="entry name" value="AdoMet_MTases"/>
    <property type="match status" value="1"/>
</dbReference>
<dbReference type="PANTHER" id="PTHR44942:SF4">
    <property type="entry name" value="METHYLTRANSFERASE TYPE 11 DOMAIN-CONTAINING PROTEIN"/>
    <property type="match status" value="1"/>
</dbReference>
<evidence type="ECO:0000259" key="10">
    <source>
        <dbReference type="Pfam" id="PF08241"/>
    </source>
</evidence>
<evidence type="ECO:0000256" key="1">
    <source>
        <dbReference type="ARBA" id="ARBA00000852"/>
    </source>
</evidence>
<evidence type="ECO:0000256" key="4">
    <source>
        <dbReference type="ARBA" id="ARBA00012327"/>
    </source>
</evidence>
<dbReference type="HAMAP" id="MF_00835">
    <property type="entry name" value="BioC"/>
    <property type="match status" value="1"/>
</dbReference>
<evidence type="ECO:0000256" key="5">
    <source>
        <dbReference type="ARBA" id="ARBA00022603"/>
    </source>
</evidence>
<dbReference type="EC" id="2.1.1.197" evidence="4 9"/>
<accession>A0A1X3DFW5</accession>
<dbReference type="InterPro" id="IPR051052">
    <property type="entry name" value="Diverse_substrate_MTase"/>
</dbReference>
<comment type="catalytic activity">
    <reaction evidence="1 9">
        <text>malonyl-[ACP] + S-adenosyl-L-methionine = malonyl-[ACP] methyl ester + S-adenosyl-L-homocysteine</text>
        <dbReference type="Rhea" id="RHEA:17105"/>
        <dbReference type="Rhea" id="RHEA-COMP:9623"/>
        <dbReference type="Rhea" id="RHEA-COMP:9954"/>
        <dbReference type="ChEBI" id="CHEBI:57856"/>
        <dbReference type="ChEBI" id="CHEBI:59789"/>
        <dbReference type="ChEBI" id="CHEBI:78449"/>
        <dbReference type="ChEBI" id="CHEBI:78845"/>
        <dbReference type="EC" id="2.1.1.197"/>
    </reaction>
</comment>
<dbReference type="UniPathway" id="UPA00078"/>
<evidence type="ECO:0000256" key="7">
    <source>
        <dbReference type="ARBA" id="ARBA00022691"/>
    </source>
</evidence>
<comment type="caution">
    <text evidence="11">The sequence shown here is derived from an EMBL/GenBank/DDBJ whole genome shotgun (WGS) entry which is preliminary data.</text>
</comment>
<proteinExistence type="inferred from homology"/>
<comment type="similarity">
    <text evidence="3 9">Belongs to the methyltransferase superfamily.</text>
</comment>
<protein>
    <recommendedName>
        <fullName evidence="4 9">Malonyl-[acyl-carrier protein] O-methyltransferase</fullName>
        <shortName evidence="9">Malonyl-ACP O-methyltransferase</shortName>
        <ecNumber evidence="4 9">2.1.1.197</ecNumber>
    </recommendedName>
    <alternativeName>
        <fullName evidence="9">Biotin synthesis protein BioC</fullName>
    </alternativeName>
</protein>
<keyword evidence="8 9" id="KW-0093">Biotin biosynthesis</keyword>
<keyword evidence="12" id="KW-1185">Reference proteome</keyword>
<dbReference type="EMBL" id="MTBO01000001">
    <property type="protein sequence ID" value="OSI18823.1"/>
    <property type="molecule type" value="Genomic_DNA"/>
</dbReference>
<comment type="pathway">
    <text evidence="2 9">Cofactor biosynthesis; biotin biosynthesis.</text>
</comment>
<dbReference type="PANTHER" id="PTHR44942">
    <property type="entry name" value="METHYLTRANSF_11 DOMAIN-CONTAINING PROTEIN"/>
    <property type="match status" value="1"/>
</dbReference>
<keyword evidence="7 9" id="KW-0949">S-adenosyl-L-methionine</keyword>
<name>A0A1X3DFW5_9NEIS</name>
<evidence type="ECO:0000256" key="2">
    <source>
        <dbReference type="ARBA" id="ARBA00004746"/>
    </source>
</evidence>
<evidence type="ECO:0000256" key="9">
    <source>
        <dbReference type="HAMAP-Rule" id="MF_00835"/>
    </source>
</evidence>